<dbReference type="Proteomes" id="UP001165122">
    <property type="component" value="Unassembled WGS sequence"/>
</dbReference>
<organism evidence="8 9">
    <name type="scientific">Triparma laevis f. longispina</name>
    <dbReference type="NCBI Taxonomy" id="1714387"/>
    <lineage>
        <taxon>Eukaryota</taxon>
        <taxon>Sar</taxon>
        <taxon>Stramenopiles</taxon>
        <taxon>Ochrophyta</taxon>
        <taxon>Bolidophyceae</taxon>
        <taxon>Parmales</taxon>
        <taxon>Triparmaceae</taxon>
        <taxon>Triparma</taxon>
    </lineage>
</organism>
<evidence type="ECO:0000259" key="7">
    <source>
        <dbReference type="PROSITE" id="PS51665"/>
    </source>
</evidence>
<feature type="region of interest" description="Disordered" evidence="6">
    <location>
        <begin position="1"/>
        <end position="32"/>
    </location>
</feature>
<dbReference type="EMBL" id="BRXW01000543">
    <property type="protein sequence ID" value="GMH64557.1"/>
    <property type="molecule type" value="Genomic_DNA"/>
</dbReference>
<evidence type="ECO:0000256" key="4">
    <source>
        <dbReference type="ARBA" id="ARBA00023212"/>
    </source>
</evidence>
<dbReference type="GO" id="GO:0005929">
    <property type="term" value="C:cilium"/>
    <property type="evidence" value="ECO:0007669"/>
    <property type="project" value="UniProtKB-SubCell"/>
</dbReference>
<dbReference type="PANTHER" id="PTHR21490:SF2">
    <property type="entry name" value="ENKURIN DOMAIN-CONTAINING PROTEIN 1"/>
    <property type="match status" value="1"/>
</dbReference>
<evidence type="ECO:0000256" key="2">
    <source>
        <dbReference type="ARBA" id="ARBA00004245"/>
    </source>
</evidence>
<evidence type="ECO:0000256" key="1">
    <source>
        <dbReference type="ARBA" id="ARBA00004138"/>
    </source>
</evidence>
<keyword evidence="4" id="KW-0206">Cytoskeleton</keyword>
<keyword evidence="9" id="KW-1185">Reference proteome</keyword>
<evidence type="ECO:0000256" key="3">
    <source>
        <dbReference type="ARBA" id="ARBA00022490"/>
    </source>
</evidence>
<evidence type="ECO:0000313" key="9">
    <source>
        <dbReference type="Proteomes" id="UP001165122"/>
    </source>
</evidence>
<evidence type="ECO:0000256" key="6">
    <source>
        <dbReference type="SAM" id="MobiDB-lite"/>
    </source>
</evidence>
<keyword evidence="3" id="KW-0963">Cytoplasm</keyword>
<dbReference type="PROSITE" id="PS51665">
    <property type="entry name" value="ENKURIN"/>
    <property type="match status" value="1"/>
</dbReference>
<protein>
    <recommendedName>
        <fullName evidence="7">Enkurin domain-containing protein</fullName>
    </recommendedName>
</protein>
<feature type="region of interest" description="Disordered" evidence="6">
    <location>
        <begin position="152"/>
        <end position="234"/>
    </location>
</feature>
<dbReference type="Pfam" id="PF13864">
    <property type="entry name" value="Enkurin"/>
    <property type="match status" value="1"/>
</dbReference>
<feature type="compositionally biased region" description="Basic and acidic residues" evidence="6">
    <location>
        <begin position="164"/>
        <end position="175"/>
    </location>
</feature>
<dbReference type="InterPro" id="IPR027012">
    <property type="entry name" value="Enkurin_dom"/>
</dbReference>
<keyword evidence="5" id="KW-0966">Cell projection</keyword>
<name>A0A9W7A2A9_9STRA</name>
<gene>
    <name evidence="8" type="ORF">TrLO_g13472</name>
</gene>
<feature type="compositionally biased region" description="Basic residues" evidence="6">
    <location>
        <begin position="19"/>
        <end position="28"/>
    </location>
</feature>
<feature type="compositionally biased region" description="Basic and acidic residues" evidence="6">
    <location>
        <begin position="210"/>
        <end position="222"/>
    </location>
</feature>
<evidence type="ECO:0000256" key="5">
    <source>
        <dbReference type="ARBA" id="ARBA00023273"/>
    </source>
</evidence>
<dbReference type="GO" id="GO:0005881">
    <property type="term" value="C:cytoplasmic microtubule"/>
    <property type="evidence" value="ECO:0007669"/>
    <property type="project" value="TreeGrafter"/>
</dbReference>
<dbReference type="AlphaFoldDB" id="A0A9W7A2A9"/>
<accession>A0A9W7A2A9</accession>
<feature type="domain" description="Enkurin" evidence="7">
    <location>
        <begin position="231"/>
        <end position="323"/>
    </location>
</feature>
<dbReference type="InterPro" id="IPR052102">
    <property type="entry name" value="Enkurin_domain-protein"/>
</dbReference>
<dbReference type="PANTHER" id="PTHR21490">
    <property type="entry name" value="ENKURIN-RELATED"/>
    <property type="match status" value="1"/>
</dbReference>
<comment type="subcellular location">
    <subcellularLocation>
        <location evidence="1">Cell projection</location>
        <location evidence="1">Cilium</location>
    </subcellularLocation>
    <subcellularLocation>
        <location evidence="2">Cytoplasm</location>
        <location evidence="2">Cytoskeleton</location>
    </subcellularLocation>
</comment>
<sequence length="325" mass="37092">MNTARSHAHALAVQNSPHKQARIARRKQMSGSDARNLIAPLNGLRGELAARGKTVKNHAAENRKALKQMQAKNDMRQMESDAMKSRGYSKMKQFQGVESRVFKQEALDYDAVQARDNEENDAPLYAQKHRNFLKKGSGDYRTSEQMAKLKISKSQQEILAEPSPRIEEQRGDRRKAPFRQEQGNLKPRASKNFLAQNKSQMIGAKPTARRGSDDSPNKHEEYGQVPGYLQQRKKRWEEEERIRELSKPDIDCPDGMICMPESERLGTLAVLERSEEEARTELFGMPLTIQTMALTKKKNALEAKLKEIEDAKKIFSRPKVFIAMD</sequence>
<reference evidence="9" key="1">
    <citation type="journal article" date="2023" name="Commun. Biol.">
        <title>Genome analysis of Parmales, the sister group of diatoms, reveals the evolutionary specialization of diatoms from phago-mixotrophs to photoautotrophs.</title>
        <authorList>
            <person name="Ban H."/>
            <person name="Sato S."/>
            <person name="Yoshikawa S."/>
            <person name="Yamada K."/>
            <person name="Nakamura Y."/>
            <person name="Ichinomiya M."/>
            <person name="Sato N."/>
            <person name="Blanc-Mathieu R."/>
            <person name="Endo H."/>
            <person name="Kuwata A."/>
            <person name="Ogata H."/>
        </authorList>
    </citation>
    <scope>NUCLEOTIDE SEQUENCE [LARGE SCALE GENOMIC DNA]</scope>
    <source>
        <strain evidence="9">NIES 3700</strain>
    </source>
</reference>
<evidence type="ECO:0000313" key="8">
    <source>
        <dbReference type="EMBL" id="GMH64557.1"/>
    </source>
</evidence>
<comment type="caution">
    <text evidence="8">The sequence shown here is derived from an EMBL/GenBank/DDBJ whole genome shotgun (WGS) entry which is preliminary data.</text>
</comment>
<dbReference type="OrthoDB" id="10264920at2759"/>
<proteinExistence type="predicted"/>